<dbReference type="Proteomes" id="UP000800235">
    <property type="component" value="Unassembled WGS sequence"/>
</dbReference>
<evidence type="ECO:0000256" key="1">
    <source>
        <dbReference type="SAM" id="Coils"/>
    </source>
</evidence>
<keyword evidence="1" id="KW-0175">Coiled coil</keyword>
<evidence type="ECO:0000313" key="3">
    <source>
        <dbReference type="Proteomes" id="UP000800235"/>
    </source>
</evidence>
<comment type="caution">
    <text evidence="2">The sequence shown here is derived from an EMBL/GenBank/DDBJ whole genome shotgun (WGS) entry which is preliminary data.</text>
</comment>
<accession>A0A9P4TWW5</accession>
<evidence type="ECO:0000313" key="2">
    <source>
        <dbReference type="EMBL" id="KAF2427702.1"/>
    </source>
</evidence>
<dbReference type="AlphaFoldDB" id="A0A9P4TWW5"/>
<organism evidence="2 3">
    <name type="scientific">Tothia fuscella</name>
    <dbReference type="NCBI Taxonomy" id="1048955"/>
    <lineage>
        <taxon>Eukaryota</taxon>
        <taxon>Fungi</taxon>
        <taxon>Dikarya</taxon>
        <taxon>Ascomycota</taxon>
        <taxon>Pezizomycotina</taxon>
        <taxon>Dothideomycetes</taxon>
        <taxon>Pleosporomycetidae</taxon>
        <taxon>Venturiales</taxon>
        <taxon>Cylindrosympodiaceae</taxon>
        <taxon>Tothia</taxon>
    </lineage>
</organism>
<protein>
    <submittedName>
        <fullName evidence="2">Uncharacterized protein</fullName>
    </submittedName>
</protein>
<gene>
    <name evidence="2" type="ORF">EJ08DRAFT_735927</name>
</gene>
<proteinExistence type="predicted"/>
<reference evidence="2" key="1">
    <citation type="journal article" date="2020" name="Stud. Mycol.">
        <title>101 Dothideomycetes genomes: a test case for predicting lifestyles and emergence of pathogens.</title>
        <authorList>
            <person name="Haridas S."/>
            <person name="Albert R."/>
            <person name="Binder M."/>
            <person name="Bloem J."/>
            <person name="Labutti K."/>
            <person name="Salamov A."/>
            <person name="Andreopoulos B."/>
            <person name="Baker S."/>
            <person name="Barry K."/>
            <person name="Bills G."/>
            <person name="Bluhm B."/>
            <person name="Cannon C."/>
            <person name="Castanera R."/>
            <person name="Culley D."/>
            <person name="Daum C."/>
            <person name="Ezra D."/>
            <person name="Gonzalez J."/>
            <person name="Henrissat B."/>
            <person name="Kuo A."/>
            <person name="Liang C."/>
            <person name="Lipzen A."/>
            <person name="Lutzoni F."/>
            <person name="Magnuson J."/>
            <person name="Mondo S."/>
            <person name="Nolan M."/>
            <person name="Ohm R."/>
            <person name="Pangilinan J."/>
            <person name="Park H.-J."/>
            <person name="Ramirez L."/>
            <person name="Alfaro M."/>
            <person name="Sun H."/>
            <person name="Tritt A."/>
            <person name="Yoshinaga Y."/>
            <person name="Zwiers L.-H."/>
            <person name="Turgeon B."/>
            <person name="Goodwin S."/>
            <person name="Spatafora J."/>
            <person name="Crous P."/>
            <person name="Grigoriev I."/>
        </authorList>
    </citation>
    <scope>NUCLEOTIDE SEQUENCE</scope>
    <source>
        <strain evidence="2">CBS 130266</strain>
    </source>
</reference>
<sequence length="187" mass="21153">MTNQFSVSPSDDWRAAKHSPAAHWLAINGCNDKLTEAYAACEKKSNRIVCLEGKKHILLGGEEEEEPKPEGARTESMRKRVSEQFERIEKIHGKALEEVQYAKLELKAFLAVTHEDLEELTRVEEELEAVITEKKRVVADIERQIELLYGCLEEGLKWGSSAMIRAFSDRGDTTVSIVFEKMGLSDT</sequence>
<feature type="coiled-coil region" evidence="1">
    <location>
        <begin position="117"/>
        <end position="144"/>
    </location>
</feature>
<dbReference type="EMBL" id="MU007058">
    <property type="protein sequence ID" value="KAF2427702.1"/>
    <property type="molecule type" value="Genomic_DNA"/>
</dbReference>
<keyword evidence="3" id="KW-1185">Reference proteome</keyword>
<name>A0A9P4TWW5_9PEZI</name>